<organism evidence="2 3">
    <name type="scientific">Halogranum salarium B-1</name>
    <dbReference type="NCBI Taxonomy" id="1210908"/>
    <lineage>
        <taxon>Archaea</taxon>
        <taxon>Methanobacteriati</taxon>
        <taxon>Methanobacteriota</taxon>
        <taxon>Stenosarchaea group</taxon>
        <taxon>Halobacteria</taxon>
        <taxon>Halobacteriales</taxon>
        <taxon>Haloferacaceae</taxon>
    </lineage>
</organism>
<evidence type="ECO:0000313" key="3">
    <source>
        <dbReference type="Proteomes" id="UP000007813"/>
    </source>
</evidence>
<dbReference type="AlphaFoldDB" id="J3A717"/>
<sequence length="48" mass="5047">MNRPMMKASTIVMAIGAALTIFGLPIPGLSVIGIIIFVIGAVARFLNF</sequence>
<keyword evidence="1" id="KW-1133">Transmembrane helix</keyword>
<gene>
    <name evidence="2" type="ORF">HSB1_03940</name>
</gene>
<feature type="transmembrane region" description="Helical" evidence="1">
    <location>
        <begin position="12"/>
        <end position="43"/>
    </location>
</feature>
<name>J3A717_9EURY</name>
<dbReference type="EMBL" id="ALJD01000002">
    <property type="protein sequence ID" value="EJN61353.1"/>
    <property type="molecule type" value="Genomic_DNA"/>
</dbReference>
<evidence type="ECO:0008006" key="4">
    <source>
        <dbReference type="Google" id="ProtNLM"/>
    </source>
</evidence>
<protein>
    <recommendedName>
        <fullName evidence="4">Transporter</fullName>
    </recommendedName>
</protein>
<evidence type="ECO:0000313" key="2">
    <source>
        <dbReference type="EMBL" id="EJN61353.1"/>
    </source>
</evidence>
<dbReference type="Proteomes" id="UP000007813">
    <property type="component" value="Unassembled WGS sequence"/>
</dbReference>
<proteinExistence type="predicted"/>
<accession>J3A717</accession>
<reference evidence="2 3" key="1">
    <citation type="journal article" date="2012" name="J. Bacteriol.">
        <title>Draft Genome Sequence of the Extremely Halophilic Archaeon Halogranum salarium B-1T.</title>
        <authorList>
            <person name="Kim K.K."/>
            <person name="Lee K.C."/>
            <person name="Lee J.S."/>
        </authorList>
    </citation>
    <scope>NUCLEOTIDE SEQUENCE [LARGE SCALE GENOMIC DNA]</scope>
    <source>
        <strain evidence="2 3">B-1</strain>
    </source>
</reference>
<comment type="caution">
    <text evidence="2">The sequence shown here is derived from an EMBL/GenBank/DDBJ whole genome shotgun (WGS) entry which is preliminary data.</text>
</comment>
<keyword evidence="1" id="KW-0472">Membrane</keyword>
<keyword evidence="1" id="KW-0812">Transmembrane</keyword>
<evidence type="ECO:0000256" key="1">
    <source>
        <dbReference type="SAM" id="Phobius"/>
    </source>
</evidence>